<evidence type="ECO:0000256" key="2">
    <source>
        <dbReference type="ARBA" id="ARBA00023125"/>
    </source>
</evidence>
<proteinExistence type="predicted"/>
<comment type="caution">
    <text evidence="5">The sequence shown here is derived from an EMBL/GenBank/DDBJ whole genome shotgun (WGS) entry which is preliminary data.</text>
</comment>
<protein>
    <recommendedName>
        <fullName evidence="4">Transcriptional regulator LacI/GalR-like sensor domain-containing protein</fullName>
    </recommendedName>
</protein>
<gene>
    <name evidence="5" type="ORF">SDC9_130611</name>
</gene>
<dbReference type="GO" id="GO:0000976">
    <property type="term" value="F:transcription cis-regulatory region binding"/>
    <property type="evidence" value="ECO:0007669"/>
    <property type="project" value="TreeGrafter"/>
</dbReference>
<sequence length="352" mass="39149">MTTDRTRRFRRLELAAQLSREFSALSPGSRIPGGHVLAERLGAPYMTVVHALDELTLRGEIVRIPNKGSYTAEHRVRELFFLTPCPAAVYSYDTEVLDGVVREARRMGIRIRTVPVTQTNRLADIDWNSLGQLPDGAGVILNSLPDYCQVLGYLRERHCRIALLDSRSEGTSRRFAAELESFHRVVTPRGEAVIQALELFKAAGKNRVLLLHQGAHEDNPVRAAFRRGLADLGMPFSSKLELMIGNGYYSALGHLQTFLWQEYEFNAVLCATSASALACCDLFKRCKIRVPEDVAVIALNDAPVLETNDVAVTAVFWDPEAAGQELVKLLVARNPQPETVRLPVCVARRKSV</sequence>
<dbReference type="InterPro" id="IPR028082">
    <property type="entry name" value="Peripla_BP_I"/>
</dbReference>
<dbReference type="PANTHER" id="PTHR30146:SF109">
    <property type="entry name" value="HTH-TYPE TRANSCRIPTIONAL REGULATOR GALS"/>
    <property type="match status" value="1"/>
</dbReference>
<evidence type="ECO:0000256" key="3">
    <source>
        <dbReference type="ARBA" id="ARBA00023163"/>
    </source>
</evidence>
<dbReference type="PANTHER" id="PTHR30146">
    <property type="entry name" value="LACI-RELATED TRANSCRIPTIONAL REPRESSOR"/>
    <property type="match status" value="1"/>
</dbReference>
<dbReference type="GO" id="GO:0003700">
    <property type="term" value="F:DNA-binding transcription factor activity"/>
    <property type="evidence" value="ECO:0007669"/>
    <property type="project" value="TreeGrafter"/>
</dbReference>
<dbReference type="InterPro" id="IPR036390">
    <property type="entry name" value="WH_DNA-bd_sf"/>
</dbReference>
<organism evidence="5">
    <name type="scientific">bioreactor metagenome</name>
    <dbReference type="NCBI Taxonomy" id="1076179"/>
    <lineage>
        <taxon>unclassified sequences</taxon>
        <taxon>metagenomes</taxon>
        <taxon>ecological metagenomes</taxon>
    </lineage>
</organism>
<dbReference type="InterPro" id="IPR036388">
    <property type="entry name" value="WH-like_DNA-bd_sf"/>
</dbReference>
<accession>A0A645D308</accession>
<keyword evidence="3" id="KW-0804">Transcription</keyword>
<dbReference type="Pfam" id="PF13377">
    <property type="entry name" value="Peripla_BP_3"/>
    <property type="match status" value="1"/>
</dbReference>
<evidence type="ECO:0000259" key="4">
    <source>
        <dbReference type="Pfam" id="PF13377"/>
    </source>
</evidence>
<dbReference type="AlphaFoldDB" id="A0A645D308"/>
<dbReference type="Gene3D" id="3.40.50.2300">
    <property type="match status" value="2"/>
</dbReference>
<evidence type="ECO:0000313" key="5">
    <source>
        <dbReference type="EMBL" id="MPM83547.1"/>
    </source>
</evidence>
<keyword evidence="1" id="KW-0805">Transcription regulation</keyword>
<dbReference type="EMBL" id="VSSQ01032319">
    <property type="protein sequence ID" value="MPM83547.1"/>
    <property type="molecule type" value="Genomic_DNA"/>
</dbReference>
<dbReference type="InterPro" id="IPR046335">
    <property type="entry name" value="LacI/GalR-like_sensor"/>
</dbReference>
<dbReference type="Gene3D" id="1.10.10.10">
    <property type="entry name" value="Winged helix-like DNA-binding domain superfamily/Winged helix DNA-binding domain"/>
    <property type="match status" value="1"/>
</dbReference>
<feature type="domain" description="Transcriptional regulator LacI/GalR-like sensor" evidence="4">
    <location>
        <begin position="199"/>
        <end position="352"/>
    </location>
</feature>
<evidence type="ECO:0000256" key="1">
    <source>
        <dbReference type="ARBA" id="ARBA00023015"/>
    </source>
</evidence>
<dbReference type="SUPFAM" id="SSF53822">
    <property type="entry name" value="Periplasmic binding protein-like I"/>
    <property type="match status" value="1"/>
</dbReference>
<reference evidence="5" key="1">
    <citation type="submission" date="2019-08" db="EMBL/GenBank/DDBJ databases">
        <authorList>
            <person name="Kucharzyk K."/>
            <person name="Murdoch R.W."/>
            <person name="Higgins S."/>
            <person name="Loffler F."/>
        </authorList>
    </citation>
    <scope>NUCLEOTIDE SEQUENCE</scope>
</reference>
<keyword evidence="2" id="KW-0238">DNA-binding</keyword>
<name>A0A645D308_9ZZZZ</name>
<dbReference type="SUPFAM" id="SSF46785">
    <property type="entry name" value="Winged helix' DNA-binding domain"/>
    <property type="match status" value="1"/>
</dbReference>